<dbReference type="Gene3D" id="3.30.30.170">
    <property type="match status" value="1"/>
</dbReference>
<dbReference type="Pfam" id="PF01873">
    <property type="entry name" value="eIF-5_eIF-2B"/>
    <property type="match status" value="1"/>
</dbReference>
<keyword evidence="3" id="KW-0547">Nucleotide-binding</keyword>
<sequence>MSTLNIGGNEKDRFYRYKMPKLIAKIEGRGNGIKTVVPNMSDIARSLGRPPAYATKFFGCELGAQVKCDEKNDRYIVNGAHEAAKLQELLDAFIKKYVLCGECNNPETDLIIIPKNEKIIRDCKACGQRTEVDMRHKLVTFILKNPPNPPKGKSKKEKSDKTKKSKSENGPVSPTTNSSEGSDDELTRRIREEAAMLPTAEETGVDEDDWAVDTSAEASFGEWLEENKTLGNKEIYGMIKQFGIAKDKEQVLQKLVLGLFDDSFKKDTSITKQIKKRAKIFLKFVQTTDDQHILLGAISMLVGVERRELFESRIICKILMELYQNDILCEEVIQAWIEGKDSASYKALFKKTADNMYVSETISKE</sequence>
<feature type="compositionally biased region" description="Polar residues" evidence="6">
    <location>
        <begin position="168"/>
        <end position="180"/>
    </location>
</feature>
<reference evidence="8" key="1">
    <citation type="submission" date="2021-06" db="EMBL/GenBank/DDBJ databases">
        <authorList>
            <person name="Kallberg Y."/>
            <person name="Tangrot J."/>
            <person name="Rosling A."/>
        </authorList>
    </citation>
    <scope>NUCLEOTIDE SEQUENCE</scope>
    <source>
        <strain evidence="8">BR232B</strain>
    </source>
</reference>
<name>A0A9N8Z2M1_9GLOM</name>
<dbReference type="FunFam" id="2.20.25.350:FF:000001">
    <property type="entry name" value="Eukaryotic translation initiation factor 5"/>
    <property type="match status" value="1"/>
</dbReference>
<comment type="caution">
    <text evidence="8">The sequence shown here is derived from an EMBL/GenBank/DDBJ whole genome shotgun (WGS) entry which is preliminary data.</text>
</comment>
<dbReference type="InterPro" id="IPR002735">
    <property type="entry name" value="Transl_init_fac_IF2/IF5_dom"/>
</dbReference>
<dbReference type="Gene3D" id="1.25.40.180">
    <property type="match status" value="1"/>
</dbReference>
<dbReference type="PANTHER" id="PTHR23001">
    <property type="entry name" value="EUKARYOTIC TRANSLATION INITIATION FACTOR"/>
    <property type="match status" value="1"/>
</dbReference>
<dbReference type="SUPFAM" id="SSF75689">
    <property type="entry name" value="Zinc-binding domain of translation initiation factor 2 beta"/>
    <property type="match status" value="1"/>
</dbReference>
<dbReference type="SUPFAM" id="SSF48371">
    <property type="entry name" value="ARM repeat"/>
    <property type="match status" value="1"/>
</dbReference>
<dbReference type="InterPro" id="IPR045196">
    <property type="entry name" value="IF2/IF5"/>
</dbReference>
<dbReference type="InterPro" id="IPR016190">
    <property type="entry name" value="Transl_init_fac_IF2/IF5_Zn-bd"/>
</dbReference>
<feature type="domain" description="W2" evidence="7">
    <location>
        <begin position="206"/>
        <end position="365"/>
    </location>
</feature>
<dbReference type="PANTHER" id="PTHR23001:SF7">
    <property type="entry name" value="EUKARYOTIC TRANSLATION INITIATION FACTOR 5"/>
    <property type="match status" value="1"/>
</dbReference>
<keyword evidence="5" id="KW-0342">GTP-binding</keyword>
<protein>
    <submittedName>
        <fullName evidence="8">1495_t:CDS:1</fullName>
    </submittedName>
</protein>
<feature type="compositionally biased region" description="Basic and acidic residues" evidence="6">
    <location>
        <begin position="157"/>
        <end position="167"/>
    </location>
</feature>
<organism evidence="8 9">
    <name type="scientific">Paraglomus brasilianum</name>
    <dbReference type="NCBI Taxonomy" id="144538"/>
    <lineage>
        <taxon>Eukaryota</taxon>
        <taxon>Fungi</taxon>
        <taxon>Fungi incertae sedis</taxon>
        <taxon>Mucoromycota</taxon>
        <taxon>Glomeromycotina</taxon>
        <taxon>Glomeromycetes</taxon>
        <taxon>Paraglomerales</taxon>
        <taxon>Paraglomeraceae</taxon>
        <taxon>Paraglomus</taxon>
    </lineage>
</organism>
<proteinExistence type="inferred from homology"/>
<evidence type="ECO:0000313" key="9">
    <source>
        <dbReference type="Proteomes" id="UP000789739"/>
    </source>
</evidence>
<evidence type="ECO:0000259" key="7">
    <source>
        <dbReference type="PROSITE" id="PS51363"/>
    </source>
</evidence>
<dbReference type="GO" id="GO:0003743">
    <property type="term" value="F:translation initiation factor activity"/>
    <property type="evidence" value="ECO:0007669"/>
    <property type="project" value="UniProtKB-KW"/>
</dbReference>
<feature type="region of interest" description="Disordered" evidence="6">
    <location>
        <begin position="141"/>
        <end position="185"/>
    </location>
</feature>
<evidence type="ECO:0000256" key="4">
    <source>
        <dbReference type="ARBA" id="ARBA00022917"/>
    </source>
</evidence>
<dbReference type="GO" id="GO:0005525">
    <property type="term" value="F:GTP binding"/>
    <property type="evidence" value="ECO:0007669"/>
    <property type="project" value="UniProtKB-KW"/>
</dbReference>
<dbReference type="GO" id="GO:0001732">
    <property type="term" value="P:formation of cytoplasmic translation initiation complex"/>
    <property type="evidence" value="ECO:0007669"/>
    <property type="project" value="TreeGrafter"/>
</dbReference>
<dbReference type="SUPFAM" id="SSF100966">
    <property type="entry name" value="Translation initiation factor 2 beta, aIF2beta, N-terminal domain"/>
    <property type="match status" value="1"/>
</dbReference>
<keyword evidence="2" id="KW-0396">Initiation factor</keyword>
<dbReference type="GO" id="GO:0071074">
    <property type="term" value="F:eukaryotic initiation factor eIF2 binding"/>
    <property type="evidence" value="ECO:0007669"/>
    <property type="project" value="TreeGrafter"/>
</dbReference>
<comment type="similarity">
    <text evidence="1">Belongs to the eIF-2-beta/eIF-5 family.</text>
</comment>
<dbReference type="Gene3D" id="2.20.25.350">
    <property type="match status" value="1"/>
</dbReference>
<dbReference type="InterPro" id="IPR016024">
    <property type="entry name" value="ARM-type_fold"/>
</dbReference>
<evidence type="ECO:0000313" key="8">
    <source>
        <dbReference type="EMBL" id="CAG8469087.1"/>
    </source>
</evidence>
<dbReference type="OrthoDB" id="10250831at2759"/>
<dbReference type="InterPro" id="IPR016189">
    <property type="entry name" value="Transl_init_fac_IF2/IF5_N"/>
</dbReference>
<evidence type="ECO:0000256" key="3">
    <source>
        <dbReference type="ARBA" id="ARBA00022741"/>
    </source>
</evidence>
<dbReference type="GO" id="GO:0005092">
    <property type="term" value="F:GDP-dissociation inhibitor activity"/>
    <property type="evidence" value="ECO:0007669"/>
    <property type="project" value="TreeGrafter"/>
</dbReference>
<evidence type="ECO:0000256" key="1">
    <source>
        <dbReference type="ARBA" id="ARBA00010397"/>
    </source>
</evidence>
<dbReference type="AlphaFoldDB" id="A0A9N8Z2M1"/>
<evidence type="ECO:0000256" key="5">
    <source>
        <dbReference type="ARBA" id="ARBA00023134"/>
    </source>
</evidence>
<evidence type="ECO:0000256" key="6">
    <source>
        <dbReference type="SAM" id="MobiDB-lite"/>
    </source>
</evidence>
<gene>
    <name evidence="8" type="ORF">PBRASI_LOCUS980</name>
</gene>
<dbReference type="GO" id="GO:0005829">
    <property type="term" value="C:cytosol"/>
    <property type="evidence" value="ECO:0007669"/>
    <property type="project" value="TreeGrafter"/>
</dbReference>
<dbReference type="Proteomes" id="UP000789739">
    <property type="component" value="Unassembled WGS sequence"/>
</dbReference>
<dbReference type="PROSITE" id="PS51363">
    <property type="entry name" value="W2"/>
    <property type="match status" value="1"/>
</dbReference>
<dbReference type="Pfam" id="PF02020">
    <property type="entry name" value="W2"/>
    <property type="match status" value="1"/>
</dbReference>
<keyword evidence="9" id="KW-1185">Reference proteome</keyword>
<dbReference type="EMBL" id="CAJVPI010000056">
    <property type="protein sequence ID" value="CAG8469087.1"/>
    <property type="molecule type" value="Genomic_DNA"/>
</dbReference>
<accession>A0A9N8Z2M1</accession>
<dbReference type="FunFam" id="3.30.30.170:FF:000002">
    <property type="entry name" value="Eukaryotic translation initiation factor 5"/>
    <property type="match status" value="1"/>
</dbReference>
<dbReference type="InterPro" id="IPR003307">
    <property type="entry name" value="W2_domain"/>
</dbReference>
<feature type="non-terminal residue" evidence="8">
    <location>
        <position position="365"/>
    </location>
</feature>
<keyword evidence="4" id="KW-0648">Protein biosynthesis</keyword>
<dbReference type="SMART" id="SM00653">
    <property type="entry name" value="eIF2B_5"/>
    <property type="match status" value="1"/>
</dbReference>
<evidence type="ECO:0000256" key="2">
    <source>
        <dbReference type="ARBA" id="ARBA00022540"/>
    </source>
</evidence>